<comment type="caution">
    <text evidence="1">The sequence shown here is derived from an EMBL/GenBank/DDBJ whole genome shotgun (WGS) entry which is preliminary data.</text>
</comment>
<evidence type="ECO:0000313" key="1">
    <source>
        <dbReference type="EMBL" id="GBN84245.1"/>
    </source>
</evidence>
<dbReference type="AlphaFoldDB" id="A0A4Y2SAF7"/>
<dbReference type="Proteomes" id="UP000499080">
    <property type="component" value="Unassembled WGS sequence"/>
</dbReference>
<proteinExistence type="predicted"/>
<accession>A0A4Y2SAF7</accession>
<reference evidence="1 2" key="1">
    <citation type="journal article" date="2019" name="Sci. Rep.">
        <title>Orb-weaving spider Araneus ventricosus genome elucidates the spidroin gene catalogue.</title>
        <authorList>
            <person name="Kono N."/>
            <person name="Nakamura H."/>
            <person name="Ohtoshi R."/>
            <person name="Moran D.A.P."/>
            <person name="Shinohara A."/>
            <person name="Yoshida Y."/>
            <person name="Fujiwara M."/>
            <person name="Mori M."/>
            <person name="Tomita M."/>
            <person name="Arakawa K."/>
        </authorList>
    </citation>
    <scope>NUCLEOTIDE SEQUENCE [LARGE SCALE GENOMIC DNA]</scope>
</reference>
<sequence>MITVCHYVLELLSRQFGLTIASAISALYLPTDSLINRSPSYKNRHYSRWHLITHIRKERRTDNLIRKSIENLTTENGTMGFGHDMKHTELKWKQMKNVN</sequence>
<protein>
    <submittedName>
        <fullName evidence="1">Uncharacterized protein</fullName>
    </submittedName>
</protein>
<dbReference type="EMBL" id="BGPR01020282">
    <property type="protein sequence ID" value="GBN84245.1"/>
    <property type="molecule type" value="Genomic_DNA"/>
</dbReference>
<evidence type="ECO:0000313" key="2">
    <source>
        <dbReference type="Proteomes" id="UP000499080"/>
    </source>
</evidence>
<organism evidence="1 2">
    <name type="scientific">Araneus ventricosus</name>
    <name type="common">Orbweaver spider</name>
    <name type="synonym">Epeira ventricosa</name>
    <dbReference type="NCBI Taxonomy" id="182803"/>
    <lineage>
        <taxon>Eukaryota</taxon>
        <taxon>Metazoa</taxon>
        <taxon>Ecdysozoa</taxon>
        <taxon>Arthropoda</taxon>
        <taxon>Chelicerata</taxon>
        <taxon>Arachnida</taxon>
        <taxon>Araneae</taxon>
        <taxon>Araneomorphae</taxon>
        <taxon>Entelegynae</taxon>
        <taxon>Araneoidea</taxon>
        <taxon>Araneidae</taxon>
        <taxon>Araneus</taxon>
    </lineage>
</organism>
<keyword evidence="2" id="KW-1185">Reference proteome</keyword>
<name>A0A4Y2SAF7_ARAVE</name>
<gene>
    <name evidence="1" type="ORF">AVEN_74857_1</name>
</gene>